<dbReference type="Proteomes" id="UP000024837">
    <property type="component" value="Unassembled WGS sequence"/>
</dbReference>
<sequence>MASNAAIAIEMRRSTRAKAKPARFIEQATLPLPAPKPKSGAKARPSKAGASKAKIAGAKKNSALKKPPSKSKRVKAPKPQTTEESETERDLASEVEDHVESDSEPEEEEASEPAPVKGSGSNTGRKRAALKQSGPSPKKQKAVPAKENTKRAPVKGAKRAIDTEQEDEAVEKPAKKKAKRSTTKETKKGSKGRKPKALTVDATGISDTSLLPEYNPDDIDEAQRNGITYNSAPSDRIPNITIPSGGKFRIEMGIVALNGDGVYTCDCVAFKTSSKTIKTCKHLFLLNGHRFEQGRQEGSGPKGVTSASTNQTEEIGRHIDGPKEKAGETVAKGIVELANPMGTGKTDDINGSQVGTSSEPPSSGELDPSNIGCPEQLSEGAASDDRAEDK</sequence>
<protein>
    <submittedName>
        <fullName evidence="2">Uncharacterized protein</fullName>
    </submittedName>
</protein>
<proteinExistence type="predicted"/>
<evidence type="ECO:0000313" key="2">
    <source>
        <dbReference type="EMBL" id="EWC47088.1"/>
    </source>
</evidence>
<accession>W7I4K9</accession>
<feature type="compositionally biased region" description="Low complexity" evidence="1">
    <location>
        <begin position="46"/>
        <end position="60"/>
    </location>
</feature>
<name>W7I4K9_9PEZI</name>
<reference evidence="2 3" key="1">
    <citation type="submission" date="2013-05" db="EMBL/GenBank/DDBJ databases">
        <title>Drechslerella stenobrocha genome reveals carnivorous origination and mechanical trapping mechanism of predatory fungi.</title>
        <authorList>
            <person name="Liu X."/>
            <person name="Zhang W."/>
            <person name="Liu K."/>
        </authorList>
    </citation>
    <scope>NUCLEOTIDE SEQUENCE [LARGE SCALE GENOMIC DNA]</scope>
    <source>
        <strain evidence="2 3">248</strain>
    </source>
</reference>
<feature type="compositionally biased region" description="Basic and acidic residues" evidence="1">
    <location>
        <begin position="88"/>
        <end position="101"/>
    </location>
</feature>
<dbReference type="EMBL" id="KI966412">
    <property type="protein sequence ID" value="EWC47088.1"/>
    <property type="molecule type" value="Genomic_DNA"/>
</dbReference>
<dbReference type="AlphaFoldDB" id="W7I4K9"/>
<feature type="compositionally biased region" description="Basic residues" evidence="1">
    <location>
        <begin position="67"/>
        <end position="76"/>
    </location>
</feature>
<gene>
    <name evidence="2" type="ORF">DRE_03457</name>
</gene>
<feature type="region of interest" description="Disordered" evidence="1">
    <location>
        <begin position="293"/>
        <end position="390"/>
    </location>
</feature>
<evidence type="ECO:0000313" key="3">
    <source>
        <dbReference type="Proteomes" id="UP000024837"/>
    </source>
</evidence>
<dbReference type="OrthoDB" id="5406666at2759"/>
<feature type="compositionally biased region" description="Acidic residues" evidence="1">
    <location>
        <begin position="102"/>
        <end position="111"/>
    </location>
</feature>
<feature type="region of interest" description="Disordered" evidence="1">
    <location>
        <begin position="1"/>
        <end position="232"/>
    </location>
</feature>
<feature type="compositionally biased region" description="Basic and acidic residues" evidence="1">
    <location>
        <begin position="314"/>
        <end position="327"/>
    </location>
</feature>
<organism evidence="2 3">
    <name type="scientific">Drechslerella stenobrocha 248</name>
    <dbReference type="NCBI Taxonomy" id="1043628"/>
    <lineage>
        <taxon>Eukaryota</taxon>
        <taxon>Fungi</taxon>
        <taxon>Dikarya</taxon>
        <taxon>Ascomycota</taxon>
        <taxon>Pezizomycotina</taxon>
        <taxon>Orbiliomycetes</taxon>
        <taxon>Orbiliales</taxon>
        <taxon>Orbiliaceae</taxon>
        <taxon>Drechslerella</taxon>
    </lineage>
</organism>
<feature type="compositionally biased region" description="Polar residues" evidence="1">
    <location>
        <begin position="349"/>
        <end position="361"/>
    </location>
</feature>
<keyword evidence="3" id="KW-1185">Reference proteome</keyword>
<evidence type="ECO:0000256" key="1">
    <source>
        <dbReference type="SAM" id="MobiDB-lite"/>
    </source>
</evidence>
<dbReference type="HOGENOM" id="CLU_707930_0_0_1"/>